<dbReference type="Pfam" id="PF08748">
    <property type="entry name" value="Phage_TAC_4"/>
    <property type="match status" value="1"/>
</dbReference>
<proteinExistence type="predicted"/>
<evidence type="ECO:0000313" key="1">
    <source>
        <dbReference type="EMBL" id="PPA72565.1"/>
    </source>
</evidence>
<dbReference type="OrthoDB" id="8686982at2"/>
<protein>
    <recommendedName>
        <fullName evidence="3">Phage tail assembly protein</fullName>
    </recommendedName>
</protein>
<evidence type="ECO:0008006" key="3">
    <source>
        <dbReference type="Google" id="ProtNLM"/>
    </source>
</evidence>
<dbReference type="EMBL" id="PREU01000025">
    <property type="protein sequence ID" value="PPA72565.1"/>
    <property type="molecule type" value="Genomic_DNA"/>
</dbReference>
<organism evidence="1 2">
    <name type="scientific">Achromobacter spanius</name>
    <dbReference type="NCBI Taxonomy" id="217203"/>
    <lineage>
        <taxon>Bacteria</taxon>
        <taxon>Pseudomonadati</taxon>
        <taxon>Pseudomonadota</taxon>
        <taxon>Betaproteobacteria</taxon>
        <taxon>Burkholderiales</taxon>
        <taxon>Alcaligenaceae</taxon>
        <taxon>Achromobacter</taxon>
    </lineage>
</organism>
<sequence length="107" mass="12011">MMAKTKFTLNPAPTFKKKVPLPVPGAGYEDVEFTFKHRTKEEFKQFAEGLAERTDDVQLLLDIACGWELDDAFDQENIERLVQGYVGSARAVLGAYIDELSKARLGN</sequence>
<comment type="caution">
    <text evidence="1">The sequence shown here is derived from an EMBL/GenBank/DDBJ whole genome shotgun (WGS) entry which is preliminary data.</text>
</comment>
<name>A0A2S5GI37_9BURK</name>
<evidence type="ECO:0000313" key="2">
    <source>
        <dbReference type="Proteomes" id="UP000239990"/>
    </source>
</evidence>
<dbReference type="AlphaFoldDB" id="A0A2S5GI37"/>
<accession>A0A2S5GI37</accession>
<dbReference type="InterPro" id="IPR014859">
    <property type="entry name" value="Phage_TAC_4"/>
</dbReference>
<dbReference type="Proteomes" id="UP000239990">
    <property type="component" value="Unassembled WGS sequence"/>
</dbReference>
<reference evidence="1 2" key="1">
    <citation type="submission" date="2018-02" db="EMBL/GenBank/DDBJ databases">
        <title>Draft Genome of Achromobacter spanius stain 6.</title>
        <authorList>
            <person name="Gunasekera T.S."/>
            <person name="Radwan O."/>
            <person name="Ruiz O.N."/>
        </authorList>
    </citation>
    <scope>NUCLEOTIDE SEQUENCE [LARGE SCALE GENOMIC DNA]</scope>
    <source>
        <strain evidence="1 2">6</strain>
    </source>
</reference>
<gene>
    <name evidence="1" type="ORF">C4E15_29960</name>
</gene>